<keyword evidence="8" id="KW-1185">Reference proteome</keyword>
<feature type="transmembrane region" description="Helical" evidence="6">
    <location>
        <begin position="305"/>
        <end position="330"/>
    </location>
</feature>
<feature type="transmembrane region" description="Helical" evidence="6">
    <location>
        <begin position="184"/>
        <end position="205"/>
    </location>
</feature>
<sequence>MFVIFDLVVYEELFDVLDMQKNAKRVLSVALVSFGSGFPLLFSSEIYKAWLLSQGGDIKSLIWISLFTLPYLLSWLWAPIIDYWVEKRSVSVKLIMSSIFLFASCLIAILPQYDPINDGAVVRVILGMLAFVCASQDHVVENYRQALLKVKERAVGVAYSMVMFRLSIMMAGAGGLIISDYAGWSHFFYVSALIMFLCAVSSLLLPSVKVAKKPGSFLSQYRISYQILRDLGSAPEKLSFLVGFRMSVFWHEAMIMVFLAQQVGYSYAEIGALQKLYGTAGLLLGGLLARYLLEFWGLKKTFSSILVAQIVVSLLFFTLNAAHISLTSWIGTMVVVECAVQGMLVTACSYWMMACCGSSGVTFTYALWNGVSMLGRVVVGPIATLCVLEKGWVTYFEVGVVLSVLSYIVGSVYFNSQSFTSVHSKVYQNL</sequence>
<feature type="transmembrane region" description="Helical" evidence="6">
    <location>
        <begin position="238"/>
        <end position="260"/>
    </location>
</feature>
<dbReference type="Gene3D" id="1.20.1250.20">
    <property type="entry name" value="MFS general substrate transporter like domains"/>
    <property type="match status" value="2"/>
</dbReference>
<gene>
    <name evidence="7" type="ORF">MMH89_01600</name>
</gene>
<evidence type="ECO:0000256" key="3">
    <source>
        <dbReference type="ARBA" id="ARBA00022692"/>
    </source>
</evidence>
<evidence type="ECO:0000313" key="7">
    <source>
        <dbReference type="EMBL" id="UTC24846.1"/>
    </source>
</evidence>
<feature type="transmembrane region" description="Helical" evidence="6">
    <location>
        <begin position="155"/>
        <end position="178"/>
    </location>
</feature>
<dbReference type="PANTHER" id="PTHR12778">
    <property type="entry name" value="SOLUTE CARRIER FAMILY 33 ACETYL-COA TRANSPORTER -RELATED"/>
    <property type="match status" value="1"/>
</dbReference>
<keyword evidence="4 6" id="KW-1133">Transmembrane helix</keyword>
<dbReference type="Proteomes" id="UP001055955">
    <property type="component" value="Chromosome"/>
</dbReference>
<evidence type="ECO:0000313" key="8">
    <source>
        <dbReference type="Proteomes" id="UP001055955"/>
    </source>
</evidence>
<proteinExistence type="predicted"/>
<evidence type="ECO:0000256" key="5">
    <source>
        <dbReference type="ARBA" id="ARBA00023136"/>
    </source>
</evidence>
<dbReference type="RefSeq" id="WP_258568635.1">
    <property type="nucleotide sequence ID" value="NZ_CP092900.1"/>
</dbReference>
<feature type="transmembrane region" description="Helical" evidence="6">
    <location>
        <begin position="272"/>
        <end position="293"/>
    </location>
</feature>
<keyword evidence="3 6" id="KW-0812">Transmembrane</keyword>
<keyword evidence="5 6" id="KW-0472">Membrane</keyword>
<comment type="subcellular location">
    <subcellularLocation>
        <location evidence="1">Membrane</location>
        <topology evidence="1">Multi-pass membrane protein</topology>
    </subcellularLocation>
</comment>
<feature type="transmembrane region" description="Helical" evidence="6">
    <location>
        <begin position="92"/>
        <end position="110"/>
    </location>
</feature>
<keyword evidence="2" id="KW-0813">Transport</keyword>
<evidence type="ECO:0000256" key="1">
    <source>
        <dbReference type="ARBA" id="ARBA00004141"/>
    </source>
</evidence>
<organism evidence="7 8">
    <name type="scientific">Candidatus Comchoanobacter bicostacola</name>
    <dbReference type="NCBI Taxonomy" id="2919598"/>
    <lineage>
        <taxon>Bacteria</taxon>
        <taxon>Pseudomonadati</taxon>
        <taxon>Pseudomonadota</taxon>
        <taxon>Gammaproteobacteria</taxon>
        <taxon>Candidatus Comchoanobacterales</taxon>
        <taxon>Candidatus Comchoanobacteraceae</taxon>
        <taxon>Candidatus Comchoanobacter</taxon>
    </lineage>
</organism>
<protein>
    <recommendedName>
        <fullName evidence="9">Muropeptide transporter</fullName>
    </recommendedName>
</protein>
<evidence type="ECO:0008006" key="9">
    <source>
        <dbReference type="Google" id="ProtNLM"/>
    </source>
</evidence>
<evidence type="ECO:0000256" key="2">
    <source>
        <dbReference type="ARBA" id="ARBA00022448"/>
    </source>
</evidence>
<feature type="transmembrane region" description="Helical" evidence="6">
    <location>
        <begin position="26"/>
        <end position="42"/>
    </location>
</feature>
<dbReference type="InterPro" id="IPR011701">
    <property type="entry name" value="MFS"/>
</dbReference>
<dbReference type="InterPro" id="IPR036259">
    <property type="entry name" value="MFS_trans_sf"/>
</dbReference>
<dbReference type="Pfam" id="PF07690">
    <property type="entry name" value="MFS_1"/>
    <property type="match status" value="1"/>
</dbReference>
<feature type="transmembrane region" description="Helical" evidence="6">
    <location>
        <begin position="116"/>
        <end position="134"/>
    </location>
</feature>
<evidence type="ECO:0000256" key="4">
    <source>
        <dbReference type="ARBA" id="ARBA00022989"/>
    </source>
</evidence>
<dbReference type="PANTHER" id="PTHR12778:SF10">
    <property type="entry name" value="MAJOR FACILITATOR SUPERFAMILY DOMAIN-CONTAINING PROTEIN 3"/>
    <property type="match status" value="1"/>
</dbReference>
<dbReference type="InterPro" id="IPR004752">
    <property type="entry name" value="AmpG_permease/AT-1"/>
</dbReference>
<evidence type="ECO:0000256" key="6">
    <source>
        <dbReference type="SAM" id="Phobius"/>
    </source>
</evidence>
<name>A0ABY5DKR5_9GAMM</name>
<dbReference type="EMBL" id="CP092900">
    <property type="protein sequence ID" value="UTC24846.1"/>
    <property type="molecule type" value="Genomic_DNA"/>
</dbReference>
<feature type="transmembrane region" description="Helical" evidence="6">
    <location>
        <begin position="392"/>
        <end position="414"/>
    </location>
</feature>
<accession>A0ABY5DKR5</accession>
<reference evidence="7 8" key="1">
    <citation type="journal article" date="2022" name="Nat. Microbiol.">
        <title>The microbiome of a bacterivorous marine choanoflagellate contains a resource-demanding obligate bacterial associate.</title>
        <authorList>
            <person name="Needham D.M."/>
            <person name="Poirier C."/>
            <person name="Bachy C."/>
            <person name="George E.E."/>
            <person name="Wilken S."/>
            <person name="Yung C.C.M."/>
            <person name="Limardo A.J."/>
            <person name="Morando M."/>
            <person name="Sudek L."/>
            <person name="Malmstrom R.R."/>
            <person name="Keeling P.J."/>
            <person name="Santoro A.E."/>
            <person name="Worden A.Z."/>
        </authorList>
    </citation>
    <scope>NUCLEOTIDE SEQUENCE [LARGE SCALE GENOMIC DNA]</scope>
    <source>
        <strain evidence="7 8">Comchoano-1</strain>
    </source>
</reference>
<dbReference type="SUPFAM" id="SSF103473">
    <property type="entry name" value="MFS general substrate transporter"/>
    <property type="match status" value="1"/>
</dbReference>
<feature type="transmembrane region" description="Helical" evidence="6">
    <location>
        <begin position="62"/>
        <end position="85"/>
    </location>
</feature>